<name>X0WKW4_9ZZZZ</name>
<dbReference type="EMBL" id="BARS01043990">
    <property type="protein sequence ID" value="GAG31295.1"/>
    <property type="molecule type" value="Genomic_DNA"/>
</dbReference>
<sequence>MKHQYKPWSYYISLCINCGTHKSADGIDQPCEDMVEKAKTHDWQEIKVGDEISIGITHFPLLLCKQCGWLASDAREDGFPVGASKTCKQALMEEALR</sequence>
<evidence type="ECO:0000313" key="1">
    <source>
        <dbReference type="EMBL" id="GAG31295.1"/>
    </source>
</evidence>
<proteinExistence type="predicted"/>
<dbReference type="AlphaFoldDB" id="X0WKW4"/>
<gene>
    <name evidence="1" type="ORF">S01H1_66522</name>
</gene>
<reference evidence="1" key="1">
    <citation type="journal article" date="2014" name="Front. Microbiol.">
        <title>High frequency of phylogenetically diverse reductive dehalogenase-homologous genes in deep subseafloor sedimentary metagenomes.</title>
        <authorList>
            <person name="Kawai M."/>
            <person name="Futagami T."/>
            <person name="Toyoda A."/>
            <person name="Takaki Y."/>
            <person name="Nishi S."/>
            <person name="Hori S."/>
            <person name="Arai W."/>
            <person name="Tsubouchi T."/>
            <person name="Morono Y."/>
            <person name="Uchiyama I."/>
            <person name="Ito T."/>
            <person name="Fujiyama A."/>
            <person name="Inagaki F."/>
            <person name="Takami H."/>
        </authorList>
    </citation>
    <scope>NUCLEOTIDE SEQUENCE</scope>
    <source>
        <strain evidence="1">Expedition CK06-06</strain>
    </source>
</reference>
<protein>
    <submittedName>
        <fullName evidence="1">Uncharacterized protein</fullName>
    </submittedName>
</protein>
<organism evidence="1">
    <name type="scientific">marine sediment metagenome</name>
    <dbReference type="NCBI Taxonomy" id="412755"/>
    <lineage>
        <taxon>unclassified sequences</taxon>
        <taxon>metagenomes</taxon>
        <taxon>ecological metagenomes</taxon>
    </lineage>
</organism>
<accession>X0WKW4</accession>
<comment type="caution">
    <text evidence="1">The sequence shown here is derived from an EMBL/GenBank/DDBJ whole genome shotgun (WGS) entry which is preliminary data.</text>
</comment>